<evidence type="ECO:0000313" key="1">
    <source>
        <dbReference type="EMBL" id="JAS40490.1"/>
    </source>
</evidence>
<organism evidence="1">
    <name type="scientific">Cuerna arida</name>
    <dbReference type="NCBI Taxonomy" id="1464854"/>
    <lineage>
        <taxon>Eukaryota</taxon>
        <taxon>Metazoa</taxon>
        <taxon>Ecdysozoa</taxon>
        <taxon>Arthropoda</taxon>
        <taxon>Hexapoda</taxon>
        <taxon>Insecta</taxon>
        <taxon>Pterygota</taxon>
        <taxon>Neoptera</taxon>
        <taxon>Paraneoptera</taxon>
        <taxon>Hemiptera</taxon>
        <taxon>Auchenorrhyncha</taxon>
        <taxon>Membracoidea</taxon>
        <taxon>Cicadellidae</taxon>
        <taxon>Cicadellinae</taxon>
        <taxon>Proconiini</taxon>
        <taxon>Cuerna</taxon>
    </lineage>
</organism>
<protein>
    <submittedName>
        <fullName evidence="1">Uncharacterized protein</fullName>
    </submittedName>
</protein>
<feature type="non-terminal residue" evidence="1">
    <location>
        <position position="162"/>
    </location>
</feature>
<reference evidence="1" key="1">
    <citation type="submission" date="2015-11" db="EMBL/GenBank/DDBJ databases">
        <title>De novo transcriptome assembly of four potential Pierce s Disease insect vectors from Arizona vineyards.</title>
        <authorList>
            <person name="Tassone E.E."/>
        </authorList>
    </citation>
    <scope>NUCLEOTIDE SEQUENCE</scope>
</reference>
<gene>
    <name evidence="1" type="ORF">g.44638</name>
</gene>
<sequence length="162" mass="18723">PKTRKETPHGPRSVSSSWFTPQLVNMRGFLLLLYDKWKSTENLDDKNRFKNFKKMYSLEIFRAKKGANDKFIMNANNKCKAAWKIIKNESGLEKPKPIIPIAPDKLNNYFVNVSNTIQSEDSSLDLSNISYSDLLHNFDKPIPESDFIWKPVDIELVRSVVS</sequence>
<name>A0A1B6ERF4_9HEMI</name>
<dbReference type="AlphaFoldDB" id="A0A1B6ERF4"/>
<feature type="non-terminal residue" evidence="1">
    <location>
        <position position="1"/>
    </location>
</feature>
<dbReference type="EMBL" id="GECZ01029279">
    <property type="protein sequence ID" value="JAS40490.1"/>
    <property type="molecule type" value="Transcribed_RNA"/>
</dbReference>
<accession>A0A1B6ERF4</accession>
<proteinExistence type="predicted"/>